<protein>
    <submittedName>
        <fullName evidence="10">Putative aldehyde ferredoxin oxidoreductase</fullName>
    </submittedName>
</protein>
<sequence length="579" mass="63818">MAVHPFRVLHVRLDQGKGQVLELPGRAEHLGGSGLAAMLYQQFGDLTLPALHPSQPLIFAIGPLTGWFPLMSKTVCGFKSPYTEEYAETHAGGRLGLSLRFSGLDALVLTGAAARLTCLVVGSNRMEFHDVNFMKGMDVFTTGKHMRRYGKSNAGHRSTLRIGPAGENQSAFACINVDTYRHFGRLGAGAVLGAKQVKGLIVAGDRSLPLPENKNYPKLFKEIHTALTATDMMRKYHDLGTPINMAVLNGIRALPWRNLQATTDACIDDVSGERFAEQLLLRKTACAGCPVGCIHIGLLRQLFAEDHNYLYRQVGYDHETVFANGSMLGMTKAWKILVLLDEAEKQGLDAISSGVALAWATEAFEKGLISEKETLVPLKWDDVESYRLACVHLGLASNEFYRLLAQGVLKAAAVYGGADFACVLGQEMAGYATGENFFISQAMGFRYSHLDSAGYSYDQKTKDKDAAKAIEFMIEDEKARVMLCSLVSCLFARSAYTPEKVHEALIATDQPELAEALDSSVEAIRRTRWRLKLQSGYAPEQVQLPKRFLEVETWKGKMDPAYVEELKTLYAQKIREMGA</sequence>
<dbReference type="Gene3D" id="3.60.9.10">
    <property type="entry name" value="Aldehyde ferredoxin oxidoreductase, N-terminal domain"/>
    <property type="match status" value="1"/>
</dbReference>
<organism evidence="10 11">
    <name type="scientific">Megalodesulfovibrio gigas (strain ATCC 19364 / DSM 1382 / NCIMB 9332 / VKM B-1759)</name>
    <name type="common">Desulfovibrio gigas</name>
    <dbReference type="NCBI Taxonomy" id="1121448"/>
    <lineage>
        <taxon>Bacteria</taxon>
        <taxon>Pseudomonadati</taxon>
        <taxon>Thermodesulfobacteriota</taxon>
        <taxon>Desulfovibrionia</taxon>
        <taxon>Desulfovibrionales</taxon>
        <taxon>Desulfovibrionaceae</taxon>
        <taxon>Megalodesulfovibrio</taxon>
    </lineage>
</organism>
<dbReference type="InterPro" id="IPR051919">
    <property type="entry name" value="W-dependent_AOR"/>
</dbReference>
<evidence type="ECO:0000256" key="7">
    <source>
        <dbReference type="ARBA" id="ARBA00023014"/>
    </source>
</evidence>
<keyword evidence="3" id="KW-0004">4Fe-4S</keyword>
<reference evidence="10 11" key="1">
    <citation type="journal article" date="2013" name="J. Bacteriol.">
        <title>Roles of HynAB and Ech, the only two hydrogenases found in the model sulfate reducer Desulfovibrio gigas.</title>
        <authorList>
            <person name="Morais-Silva F.O."/>
            <person name="Santos C.I."/>
            <person name="Rodrigues R."/>
            <person name="Pereira I.A."/>
            <person name="Rodrigues-Pousada C."/>
        </authorList>
    </citation>
    <scope>NUCLEOTIDE SEQUENCE [LARGE SCALE GENOMIC DNA]</scope>
    <source>
        <strain evidence="11">ATCC 19364 / DSM 1382 / NCIMB 9332 / VKM B-1759</strain>
    </source>
</reference>
<comment type="cofactor">
    <cofactor evidence="8">
        <name>tungstopterin</name>
        <dbReference type="ChEBI" id="CHEBI:30402"/>
    </cofactor>
</comment>
<dbReference type="Pfam" id="PF01314">
    <property type="entry name" value="AFOR_C"/>
    <property type="match status" value="1"/>
</dbReference>
<evidence type="ECO:0000256" key="8">
    <source>
        <dbReference type="ARBA" id="ARBA00049934"/>
    </source>
</evidence>
<dbReference type="PATRIC" id="fig|1121448.10.peg.3088"/>
<dbReference type="OrthoDB" id="9763894at2"/>
<evidence type="ECO:0000313" key="11">
    <source>
        <dbReference type="Proteomes" id="UP000016587"/>
    </source>
</evidence>
<evidence type="ECO:0000256" key="5">
    <source>
        <dbReference type="ARBA" id="ARBA00023002"/>
    </source>
</evidence>
<gene>
    <name evidence="10" type="ORF">DGI_3127</name>
</gene>
<reference evidence="11" key="2">
    <citation type="submission" date="2013-07" db="EMBL/GenBank/DDBJ databases">
        <authorList>
            <person name="Morais-Silva F.O."/>
            <person name="Rezende A.M."/>
            <person name="Pimentel C."/>
            <person name="Resende D.M."/>
            <person name="Santos C.I."/>
            <person name="Clemente C."/>
            <person name="de Oliveira L.M."/>
            <person name="da Silva S.M."/>
            <person name="Costa D.A."/>
            <person name="Varela-Raposo A."/>
            <person name="Horacio E.C.A."/>
            <person name="Matos M."/>
            <person name="Flores O."/>
            <person name="Ruiz J.C."/>
            <person name="Rodrigues-Pousada C."/>
        </authorList>
    </citation>
    <scope>NUCLEOTIDE SEQUENCE [LARGE SCALE GENOMIC DNA]</scope>
    <source>
        <strain evidence="11">ATCC 19364 / DSM 1382 / NCIMB 9332 / VKM B-1759</strain>
    </source>
</reference>
<dbReference type="GO" id="GO:0016625">
    <property type="term" value="F:oxidoreductase activity, acting on the aldehyde or oxo group of donors, iron-sulfur protein as acceptor"/>
    <property type="evidence" value="ECO:0007669"/>
    <property type="project" value="InterPro"/>
</dbReference>
<accession>T2GFD1</accession>
<dbReference type="KEGG" id="dgg:DGI_3127"/>
<dbReference type="InterPro" id="IPR036503">
    <property type="entry name" value="Ald_Fedxn_OxRdtase_N_sf"/>
</dbReference>
<dbReference type="STRING" id="1121448.DGI_3127"/>
<proteinExistence type="inferred from homology"/>
<evidence type="ECO:0000259" key="9">
    <source>
        <dbReference type="SMART" id="SM00790"/>
    </source>
</evidence>
<dbReference type="InterPro" id="IPR001203">
    <property type="entry name" value="OxRdtase_Ald_Fedxn_C"/>
</dbReference>
<feature type="domain" description="Aldehyde ferredoxin oxidoreductase N-terminal" evidence="9">
    <location>
        <begin position="4"/>
        <end position="206"/>
    </location>
</feature>
<name>T2GFD1_MEGG1</name>
<keyword evidence="11" id="KW-1185">Reference proteome</keyword>
<dbReference type="InterPro" id="IPR013984">
    <property type="entry name" value="Ald_Fedxn_OxRdtase_dom2"/>
</dbReference>
<dbReference type="Gene3D" id="1.10.599.10">
    <property type="entry name" value="Aldehyde Ferredoxin Oxidoreductase Protein, subunit A, domain 3"/>
    <property type="match status" value="1"/>
</dbReference>
<keyword evidence="6" id="KW-0408">Iron</keyword>
<keyword evidence="5" id="KW-0560">Oxidoreductase</keyword>
<evidence type="ECO:0000256" key="6">
    <source>
        <dbReference type="ARBA" id="ARBA00023004"/>
    </source>
</evidence>
<dbReference type="RefSeq" id="WP_021761924.1">
    <property type="nucleotide sequence ID" value="NC_022444.1"/>
</dbReference>
<dbReference type="GO" id="GO:0051539">
    <property type="term" value="F:4 iron, 4 sulfur cluster binding"/>
    <property type="evidence" value="ECO:0007669"/>
    <property type="project" value="UniProtKB-KW"/>
</dbReference>
<dbReference type="GO" id="GO:0046872">
    <property type="term" value="F:metal ion binding"/>
    <property type="evidence" value="ECO:0007669"/>
    <property type="project" value="UniProtKB-KW"/>
</dbReference>
<evidence type="ECO:0000256" key="3">
    <source>
        <dbReference type="ARBA" id="ARBA00022485"/>
    </source>
</evidence>
<dbReference type="Pfam" id="PF02730">
    <property type="entry name" value="AFOR_N"/>
    <property type="match status" value="1"/>
</dbReference>
<keyword evidence="4" id="KW-0479">Metal-binding</keyword>
<evidence type="ECO:0000256" key="2">
    <source>
        <dbReference type="ARBA" id="ARBA00011032"/>
    </source>
</evidence>
<evidence type="ECO:0000256" key="1">
    <source>
        <dbReference type="ARBA" id="ARBA00001966"/>
    </source>
</evidence>
<dbReference type="InterPro" id="IPR013985">
    <property type="entry name" value="Ald_Fedxn_OxRdtase_dom3"/>
</dbReference>
<evidence type="ECO:0000313" key="10">
    <source>
        <dbReference type="EMBL" id="AGW14841.1"/>
    </source>
</evidence>
<dbReference type="AlphaFoldDB" id="T2GFD1"/>
<comment type="cofactor">
    <cofactor evidence="1">
        <name>[4Fe-4S] cluster</name>
        <dbReference type="ChEBI" id="CHEBI:49883"/>
    </cofactor>
</comment>
<evidence type="ECO:0000256" key="4">
    <source>
        <dbReference type="ARBA" id="ARBA00022723"/>
    </source>
</evidence>
<dbReference type="GO" id="GO:0009055">
    <property type="term" value="F:electron transfer activity"/>
    <property type="evidence" value="ECO:0007669"/>
    <property type="project" value="InterPro"/>
</dbReference>
<dbReference type="Proteomes" id="UP000016587">
    <property type="component" value="Chromosome"/>
</dbReference>
<dbReference type="EMBL" id="CP006585">
    <property type="protein sequence ID" value="AGW14841.1"/>
    <property type="molecule type" value="Genomic_DNA"/>
</dbReference>
<dbReference type="SMART" id="SM00790">
    <property type="entry name" value="AFOR_N"/>
    <property type="match status" value="1"/>
</dbReference>
<dbReference type="InterPro" id="IPR036021">
    <property type="entry name" value="Tungsten_al_ferr_oxy-like_C"/>
</dbReference>
<dbReference type="Gene3D" id="1.10.569.10">
    <property type="entry name" value="Aldehyde Ferredoxin Oxidoreductase Protein, subunit A, domain 2"/>
    <property type="match status" value="1"/>
</dbReference>
<comment type="similarity">
    <text evidence="2">Belongs to the AOR/FOR family.</text>
</comment>
<dbReference type="PANTHER" id="PTHR30038">
    <property type="entry name" value="ALDEHYDE FERREDOXIN OXIDOREDUCTASE"/>
    <property type="match status" value="1"/>
</dbReference>
<dbReference type="PANTHER" id="PTHR30038:SF8">
    <property type="entry name" value="ALDEHYDE FERREDOXIN OXIDOREDUCTASE"/>
    <property type="match status" value="1"/>
</dbReference>
<dbReference type="HOGENOM" id="CLU_020364_1_0_7"/>
<dbReference type="eggNOG" id="COG2414">
    <property type="taxonomic scope" value="Bacteria"/>
</dbReference>
<dbReference type="InterPro" id="IPR013983">
    <property type="entry name" value="Ald_Fedxn_OxRdtase_N"/>
</dbReference>
<keyword evidence="7" id="KW-0411">Iron-sulfur</keyword>
<dbReference type="SUPFAM" id="SSF48310">
    <property type="entry name" value="Aldehyde ferredoxin oxidoreductase, C-terminal domains"/>
    <property type="match status" value="1"/>
</dbReference>
<dbReference type="SUPFAM" id="SSF56228">
    <property type="entry name" value="Aldehyde ferredoxin oxidoreductase, N-terminal domain"/>
    <property type="match status" value="1"/>
</dbReference>